<dbReference type="Gene3D" id="1.10.1130.10">
    <property type="entry name" value="Flavocytochrome C3, Chain A"/>
    <property type="match status" value="1"/>
</dbReference>
<reference evidence="1" key="1">
    <citation type="journal article" date="2015" name="Nature">
        <title>Complex archaea that bridge the gap between prokaryotes and eukaryotes.</title>
        <authorList>
            <person name="Spang A."/>
            <person name="Saw J.H."/>
            <person name="Jorgensen S.L."/>
            <person name="Zaremba-Niedzwiedzka K."/>
            <person name="Martijn J."/>
            <person name="Lind A.E."/>
            <person name="van Eijk R."/>
            <person name="Schleper C."/>
            <person name="Guy L."/>
            <person name="Ettema T.J."/>
        </authorList>
    </citation>
    <scope>NUCLEOTIDE SEQUENCE</scope>
</reference>
<proteinExistence type="predicted"/>
<dbReference type="AlphaFoldDB" id="A0A0F9ERX5"/>
<dbReference type="InterPro" id="IPR036280">
    <property type="entry name" value="Multihaem_cyt_sf"/>
</dbReference>
<evidence type="ECO:0000313" key="1">
    <source>
        <dbReference type="EMBL" id="KKL76868.1"/>
    </source>
</evidence>
<name>A0A0F9ERX5_9ZZZZ</name>
<organism evidence="1">
    <name type="scientific">marine sediment metagenome</name>
    <dbReference type="NCBI Taxonomy" id="412755"/>
    <lineage>
        <taxon>unclassified sequences</taxon>
        <taxon>metagenomes</taxon>
        <taxon>ecological metagenomes</taxon>
    </lineage>
</organism>
<gene>
    <name evidence="1" type="ORF">LCGC14_2040590</name>
</gene>
<protein>
    <recommendedName>
        <fullName evidence="2">Cytochrome c-552/4 domain-containing protein</fullName>
    </recommendedName>
</protein>
<dbReference type="SUPFAM" id="SSF48695">
    <property type="entry name" value="Multiheme cytochromes"/>
    <property type="match status" value="1"/>
</dbReference>
<accession>A0A0F9ERX5</accession>
<dbReference type="EMBL" id="LAZR01023918">
    <property type="protein sequence ID" value="KKL76868.1"/>
    <property type="molecule type" value="Genomic_DNA"/>
</dbReference>
<sequence length="119" mass="13430">MKLGIVMKVFLVSVAILGFMIYRSVSTADEKLSKTAVHSLHTFGSCVGCHMPHIAKSEESEDIHSHVFVTLLPKDTLENPEIPNSCQSCHKHKDEDVKKLNNDLKKFKERFGWPAKIKP</sequence>
<comment type="caution">
    <text evidence="1">The sequence shown here is derived from an EMBL/GenBank/DDBJ whole genome shotgun (WGS) entry which is preliminary data.</text>
</comment>
<evidence type="ECO:0008006" key="2">
    <source>
        <dbReference type="Google" id="ProtNLM"/>
    </source>
</evidence>